<dbReference type="Gene3D" id="1.10.10.1940">
    <property type="match status" value="2"/>
</dbReference>
<dbReference type="InterPro" id="IPR003582">
    <property type="entry name" value="ShKT_dom"/>
</dbReference>
<sequence>MICLAFDIACLIRLKKMKKNSGLVSDEKESKRNKILVMQNVTNLIAVLISFIPFVIYALSTCKIYDADRTGAMCYKVLFAIVFIVSLDFVAATTVGSASAQGPCPTGTGGCPSGQACVNAVCYILPSNCIDGNVNCPTWASNGMCTSSFYDAAAKINCRKSCGICSTSSIPSSCTDSNSMCPNWARNGLCASSFYSSVRTQCSRSCGLCSG</sequence>
<dbReference type="SMART" id="SM00254">
    <property type="entry name" value="ShKT"/>
    <property type="match status" value="2"/>
</dbReference>
<evidence type="ECO:0000256" key="2">
    <source>
        <dbReference type="SAM" id="Phobius"/>
    </source>
</evidence>
<name>A0A914E605_9BILA</name>
<evidence type="ECO:0000259" key="3">
    <source>
        <dbReference type="PROSITE" id="PS51670"/>
    </source>
</evidence>
<feature type="domain" description="ShKT" evidence="3">
    <location>
        <begin position="129"/>
        <end position="165"/>
    </location>
</feature>
<dbReference type="Proteomes" id="UP000887540">
    <property type="component" value="Unplaced"/>
</dbReference>
<keyword evidence="2" id="KW-1133">Transmembrane helix</keyword>
<comment type="caution">
    <text evidence="1">Lacks conserved residue(s) required for the propagation of feature annotation.</text>
</comment>
<dbReference type="PROSITE" id="PS51670">
    <property type="entry name" value="SHKT"/>
    <property type="match status" value="2"/>
</dbReference>
<proteinExistence type="predicted"/>
<reference evidence="5" key="1">
    <citation type="submission" date="2022-11" db="UniProtKB">
        <authorList>
            <consortium name="WormBaseParasite"/>
        </authorList>
    </citation>
    <scope>IDENTIFICATION</scope>
</reference>
<keyword evidence="2" id="KW-0472">Membrane</keyword>
<organism evidence="4 5">
    <name type="scientific">Acrobeloides nanus</name>
    <dbReference type="NCBI Taxonomy" id="290746"/>
    <lineage>
        <taxon>Eukaryota</taxon>
        <taxon>Metazoa</taxon>
        <taxon>Ecdysozoa</taxon>
        <taxon>Nematoda</taxon>
        <taxon>Chromadorea</taxon>
        <taxon>Rhabditida</taxon>
        <taxon>Tylenchina</taxon>
        <taxon>Cephalobomorpha</taxon>
        <taxon>Cephaloboidea</taxon>
        <taxon>Cephalobidae</taxon>
        <taxon>Acrobeloides</taxon>
    </lineage>
</organism>
<keyword evidence="4" id="KW-1185">Reference proteome</keyword>
<dbReference type="PANTHER" id="PTHR21724:SF109">
    <property type="entry name" value="SHKT DOMAIN-CONTAINING PROTEIN"/>
    <property type="match status" value="1"/>
</dbReference>
<feature type="transmembrane region" description="Helical" evidence="2">
    <location>
        <begin position="77"/>
        <end position="98"/>
    </location>
</feature>
<dbReference type="WBParaSite" id="ACRNAN_scaffold5936.g21181.t1">
    <property type="protein sequence ID" value="ACRNAN_scaffold5936.g21181.t1"/>
    <property type="gene ID" value="ACRNAN_scaffold5936.g21181"/>
</dbReference>
<evidence type="ECO:0000256" key="1">
    <source>
        <dbReference type="PROSITE-ProRule" id="PRU01005"/>
    </source>
</evidence>
<dbReference type="AlphaFoldDB" id="A0A914E605"/>
<dbReference type="PANTHER" id="PTHR21724">
    <property type="entry name" value="SHKT DOMAIN-CONTAINING PROTEIN"/>
    <property type="match status" value="1"/>
</dbReference>
<keyword evidence="2" id="KW-0812">Transmembrane</keyword>
<evidence type="ECO:0000313" key="4">
    <source>
        <dbReference type="Proteomes" id="UP000887540"/>
    </source>
</evidence>
<dbReference type="Pfam" id="PF01549">
    <property type="entry name" value="ShK"/>
    <property type="match status" value="2"/>
</dbReference>
<accession>A0A914E605</accession>
<evidence type="ECO:0000313" key="5">
    <source>
        <dbReference type="WBParaSite" id="ACRNAN_scaffold5936.g21181.t1"/>
    </source>
</evidence>
<feature type="domain" description="ShKT" evidence="3">
    <location>
        <begin position="174"/>
        <end position="209"/>
    </location>
</feature>
<protein>
    <submittedName>
        <fullName evidence="5">ShKT domain-containing protein</fullName>
    </submittedName>
</protein>
<feature type="transmembrane region" description="Helical" evidence="2">
    <location>
        <begin position="44"/>
        <end position="65"/>
    </location>
</feature>